<accession>A0ABV6VH36</accession>
<proteinExistence type="predicted"/>
<dbReference type="Proteomes" id="UP001592582">
    <property type="component" value="Unassembled WGS sequence"/>
</dbReference>
<keyword evidence="2" id="KW-1185">Reference proteome</keyword>
<name>A0ABV6VH36_9ACTN</name>
<comment type="caution">
    <text evidence="1">The sequence shown here is derived from an EMBL/GenBank/DDBJ whole genome shotgun (WGS) entry which is preliminary data.</text>
</comment>
<dbReference type="Gene3D" id="3.40.50.2300">
    <property type="match status" value="1"/>
</dbReference>
<reference evidence="1 2" key="1">
    <citation type="submission" date="2024-09" db="EMBL/GenBank/DDBJ databases">
        <authorList>
            <person name="Lee S.D."/>
        </authorList>
    </citation>
    <scope>NUCLEOTIDE SEQUENCE [LARGE SCALE GENOMIC DNA]</scope>
    <source>
        <strain evidence="1 2">N1-1</strain>
    </source>
</reference>
<dbReference type="EMBL" id="JBHEZX010000014">
    <property type="protein sequence ID" value="MFC1413039.1"/>
    <property type="molecule type" value="Genomic_DNA"/>
</dbReference>
<evidence type="ECO:0000313" key="1">
    <source>
        <dbReference type="EMBL" id="MFC1413039.1"/>
    </source>
</evidence>
<protein>
    <submittedName>
        <fullName evidence="1">Uncharacterized protein</fullName>
    </submittedName>
</protein>
<gene>
    <name evidence="1" type="ORF">ACEZDG_27610</name>
</gene>
<organism evidence="1 2">
    <name type="scientific">Streptacidiphilus alkalitolerans</name>
    <dbReference type="NCBI Taxonomy" id="3342712"/>
    <lineage>
        <taxon>Bacteria</taxon>
        <taxon>Bacillati</taxon>
        <taxon>Actinomycetota</taxon>
        <taxon>Actinomycetes</taxon>
        <taxon>Kitasatosporales</taxon>
        <taxon>Streptomycetaceae</taxon>
        <taxon>Streptacidiphilus</taxon>
    </lineage>
</organism>
<sequence length="177" mass="17924">MQPLLRTLLAPGRRWTTALLTGLLVLAAGALVWGLTGGSSAPPPVVAADLSGRPTACMAADQATASKNPDTKLTWAAMQHGAQNRKINIQQLVLPATSTQAKPYLAGLLAQHCDLVVTIGSPFGHAIPTSAHLAPTTRFLAIDAGTLPAASALTTIDGPSAAATVQAAVAALATQHS</sequence>
<evidence type="ECO:0000313" key="2">
    <source>
        <dbReference type="Proteomes" id="UP001592582"/>
    </source>
</evidence>